<evidence type="ECO:0000256" key="2">
    <source>
        <dbReference type="SAM" id="SignalP"/>
    </source>
</evidence>
<feature type="signal peptide" evidence="2">
    <location>
        <begin position="1"/>
        <end position="17"/>
    </location>
</feature>
<organism evidence="3 4">
    <name type="scientific">Mytilus edulis</name>
    <name type="common">Blue mussel</name>
    <dbReference type="NCBI Taxonomy" id="6550"/>
    <lineage>
        <taxon>Eukaryota</taxon>
        <taxon>Metazoa</taxon>
        <taxon>Spiralia</taxon>
        <taxon>Lophotrochozoa</taxon>
        <taxon>Mollusca</taxon>
        <taxon>Bivalvia</taxon>
        <taxon>Autobranchia</taxon>
        <taxon>Pteriomorphia</taxon>
        <taxon>Mytilida</taxon>
        <taxon>Mytiloidea</taxon>
        <taxon>Mytilidae</taxon>
        <taxon>Mytilinae</taxon>
        <taxon>Mytilus</taxon>
    </lineage>
</organism>
<feature type="transmembrane region" description="Helical" evidence="1">
    <location>
        <begin position="141"/>
        <end position="166"/>
    </location>
</feature>
<evidence type="ECO:0000313" key="3">
    <source>
        <dbReference type="EMBL" id="CAG2254501.1"/>
    </source>
</evidence>
<feature type="chain" id="PRO_5035720879" description="Ig-like domain-containing protein" evidence="2">
    <location>
        <begin position="18"/>
        <end position="278"/>
    </location>
</feature>
<sequence length="278" mass="31725">MQFVVSLLHLFLVFTESTIVNEYSIVGGTVLLHCKDTLSSTIVAIQWLRLNPSKNVTESTYTDGSTINEEIPHQEMAPNTTAIFQVENNTKSIHHLETENENQYFDITTLSTDSYKNTTDAENVTKSNEQTTSDTDFQNEAIYWVVGMVGSGVVVFITVFLSYIYLKKLNDIVNNANQGHTMSIEYREEQTNSIGNDNIEIYERSENVRENTHARSATRIERRTINNEVYEIVQQHESSQNIQMEHLTQDEGNRTYQTVSAELSNDDHIYKELSSGQC</sequence>
<dbReference type="OrthoDB" id="10350446at2759"/>
<proteinExistence type="predicted"/>
<comment type="caution">
    <text evidence="3">The sequence shown here is derived from an EMBL/GenBank/DDBJ whole genome shotgun (WGS) entry which is preliminary data.</text>
</comment>
<evidence type="ECO:0000313" key="4">
    <source>
        <dbReference type="Proteomes" id="UP000683360"/>
    </source>
</evidence>
<dbReference type="Proteomes" id="UP000683360">
    <property type="component" value="Unassembled WGS sequence"/>
</dbReference>
<dbReference type="EMBL" id="CAJPWZ010003246">
    <property type="protein sequence ID" value="CAG2254501.1"/>
    <property type="molecule type" value="Genomic_DNA"/>
</dbReference>
<keyword evidence="1" id="KW-0472">Membrane</keyword>
<keyword evidence="1" id="KW-0812">Transmembrane</keyword>
<protein>
    <recommendedName>
        <fullName evidence="5">Ig-like domain-containing protein</fullName>
    </recommendedName>
</protein>
<keyword evidence="2" id="KW-0732">Signal</keyword>
<keyword evidence="4" id="KW-1185">Reference proteome</keyword>
<gene>
    <name evidence="3" type="ORF">MEDL_66031</name>
</gene>
<dbReference type="AlphaFoldDB" id="A0A8S3V9Z5"/>
<evidence type="ECO:0000256" key="1">
    <source>
        <dbReference type="SAM" id="Phobius"/>
    </source>
</evidence>
<evidence type="ECO:0008006" key="5">
    <source>
        <dbReference type="Google" id="ProtNLM"/>
    </source>
</evidence>
<reference evidence="3" key="1">
    <citation type="submission" date="2021-03" db="EMBL/GenBank/DDBJ databases">
        <authorList>
            <person name="Bekaert M."/>
        </authorList>
    </citation>
    <scope>NUCLEOTIDE SEQUENCE</scope>
</reference>
<accession>A0A8S3V9Z5</accession>
<keyword evidence="1" id="KW-1133">Transmembrane helix</keyword>
<name>A0A8S3V9Z5_MYTED</name>